<proteinExistence type="predicted"/>
<accession>A0AA88X2S9</accession>
<protein>
    <submittedName>
        <fullName evidence="1">Uncharacterized protein</fullName>
    </submittedName>
</protein>
<evidence type="ECO:0000313" key="1">
    <source>
        <dbReference type="EMBL" id="KAK3037609.1"/>
    </source>
</evidence>
<reference evidence="1" key="1">
    <citation type="submission" date="2022-12" db="EMBL/GenBank/DDBJ databases">
        <title>Draft genome assemblies for two species of Escallonia (Escalloniales).</title>
        <authorList>
            <person name="Chanderbali A."/>
            <person name="Dervinis C."/>
            <person name="Anghel I."/>
            <person name="Soltis D."/>
            <person name="Soltis P."/>
            <person name="Zapata F."/>
        </authorList>
    </citation>
    <scope>NUCLEOTIDE SEQUENCE</scope>
    <source>
        <strain evidence="1">UCBG64.0493</strain>
        <tissue evidence="1">Leaf</tissue>
    </source>
</reference>
<comment type="caution">
    <text evidence="1">The sequence shown here is derived from an EMBL/GenBank/DDBJ whole genome shotgun (WGS) entry which is preliminary data.</text>
</comment>
<dbReference type="AlphaFoldDB" id="A0AA88X2S9"/>
<evidence type="ECO:0000313" key="2">
    <source>
        <dbReference type="Proteomes" id="UP001188597"/>
    </source>
</evidence>
<gene>
    <name evidence="1" type="ORF">RJ639_030386</name>
</gene>
<organism evidence="1 2">
    <name type="scientific">Escallonia herrerae</name>
    <dbReference type="NCBI Taxonomy" id="1293975"/>
    <lineage>
        <taxon>Eukaryota</taxon>
        <taxon>Viridiplantae</taxon>
        <taxon>Streptophyta</taxon>
        <taxon>Embryophyta</taxon>
        <taxon>Tracheophyta</taxon>
        <taxon>Spermatophyta</taxon>
        <taxon>Magnoliopsida</taxon>
        <taxon>eudicotyledons</taxon>
        <taxon>Gunneridae</taxon>
        <taxon>Pentapetalae</taxon>
        <taxon>asterids</taxon>
        <taxon>campanulids</taxon>
        <taxon>Escalloniales</taxon>
        <taxon>Escalloniaceae</taxon>
        <taxon>Escallonia</taxon>
    </lineage>
</organism>
<name>A0AA88X2S9_9ASTE</name>
<dbReference type="EMBL" id="JAVXUP010000117">
    <property type="protein sequence ID" value="KAK3037609.1"/>
    <property type="molecule type" value="Genomic_DNA"/>
</dbReference>
<keyword evidence="2" id="KW-1185">Reference proteome</keyword>
<sequence length="189" mass="21522">MVQGTIQYISVVQLNDPEFVQNVEDSIGIDLEGFVAPSNPSQMCNLLREPSQSYPERSKGFRFYYPSHTTRIVETSHETFYALFLPHQMPNFLDENVVVIDQTVGDKGCLKRRDQLVKDGLESGGHNRRDDFDEDYMSVVMFFQEVLTKKGFNTLEDILFDDVPRTKGGDPLMKIFQTLDEGGDPLANT</sequence>
<dbReference type="Proteomes" id="UP001188597">
    <property type="component" value="Unassembled WGS sequence"/>
</dbReference>